<reference evidence="12 13" key="1">
    <citation type="submission" date="2018-07" db="EMBL/GenBank/DDBJ databases">
        <title>Campylobacter zealandensis sp. nov., isolated from birds and water in New Zealand.</title>
        <authorList>
            <person name="Wilkinson D.A."/>
            <person name="Biggs P.J."/>
            <person name="French N.P."/>
            <person name="Midwinter A.C."/>
        </authorList>
    </citation>
    <scope>NUCLEOTIDE SEQUENCE [LARGE SCALE GENOMIC DNA]</scope>
    <source>
        <strain evidence="12 13">B423b</strain>
    </source>
</reference>
<proteinExistence type="inferred from homology"/>
<evidence type="ECO:0000256" key="4">
    <source>
        <dbReference type="ARBA" id="ARBA00022741"/>
    </source>
</evidence>
<dbReference type="PANTHER" id="PTHR11067">
    <property type="entry name" value="INOSINE TRIPHOSPHATE PYROPHOSPHATASE/HAM1 PROTEIN"/>
    <property type="match status" value="1"/>
</dbReference>
<protein>
    <recommendedName>
        <fullName evidence="10">dITP/XTP pyrophosphatase</fullName>
        <ecNumber evidence="10">3.6.1.66</ecNumber>
    </recommendedName>
    <alternativeName>
        <fullName evidence="10">Non-canonical purine NTP pyrophosphatase</fullName>
    </alternativeName>
    <alternativeName>
        <fullName evidence="10">Non-standard purine NTP pyrophosphatase</fullName>
    </alternativeName>
    <alternativeName>
        <fullName evidence="10">Nucleoside-triphosphate diphosphatase</fullName>
    </alternativeName>
    <alternativeName>
        <fullName evidence="10">Nucleoside-triphosphate pyrophosphatase</fullName>
        <shortName evidence="10">NTPase</shortName>
    </alternativeName>
</protein>
<evidence type="ECO:0000313" key="13">
    <source>
        <dbReference type="Proteomes" id="UP000292583"/>
    </source>
</evidence>
<comment type="caution">
    <text evidence="12">The sequence shown here is derived from an EMBL/GenBank/DDBJ whole genome shotgun (WGS) entry which is preliminary data.</text>
</comment>
<feature type="binding site" evidence="10">
    <location>
        <position position="180"/>
    </location>
    <ligand>
        <name>substrate</name>
    </ligand>
</feature>
<dbReference type="NCBIfam" id="TIGR00042">
    <property type="entry name" value="RdgB/HAM1 family non-canonical purine NTP pyrophosphatase"/>
    <property type="match status" value="1"/>
</dbReference>
<dbReference type="InterPro" id="IPR020922">
    <property type="entry name" value="dITP/XTP_pyrophosphatase"/>
</dbReference>
<keyword evidence="4 10" id="KW-0547">Nucleotide-binding</keyword>
<dbReference type="GO" id="GO:0036220">
    <property type="term" value="F:ITP diphosphatase activity"/>
    <property type="evidence" value="ECO:0007669"/>
    <property type="project" value="UniProtKB-UniRule"/>
</dbReference>
<feature type="binding site" evidence="10">
    <location>
        <position position="41"/>
    </location>
    <ligand>
        <name>Mg(2+)</name>
        <dbReference type="ChEBI" id="CHEBI:18420"/>
    </ligand>
</feature>
<comment type="catalytic activity">
    <reaction evidence="9 10">
        <text>XTP + H2O = XMP + diphosphate + H(+)</text>
        <dbReference type="Rhea" id="RHEA:28610"/>
        <dbReference type="ChEBI" id="CHEBI:15377"/>
        <dbReference type="ChEBI" id="CHEBI:15378"/>
        <dbReference type="ChEBI" id="CHEBI:33019"/>
        <dbReference type="ChEBI" id="CHEBI:57464"/>
        <dbReference type="ChEBI" id="CHEBI:61314"/>
        <dbReference type="EC" id="3.6.1.66"/>
    </reaction>
</comment>
<dbReference type="HAMAP" id="MF_01405">
    <property type="entry name" value="Non_canon_purine_NTPase"/>
    <property type="match status" value="1"/>
</dbReference>
<dbReference type="GO" id="GO:0035870">
    <property type="term" value="F:dITP diphosphatase activity"/>
    <property type="evidence" value="ECO:0007669"/>
    <property type="project" value="UniProtKB-UniRule"/>
</dbReference>
<dbReference type="SUPFAM" id="SSF52972">
    <property type="entry name" value="ITPase-like"/>
    <property type="match status" value="1"/>
</dbReference>
<dbReference type="GO" id="GO:0036222">
    <property type="term" value="F:XTP diphosphatase activity"/>
    <property type="evidence" value="ECO:0007669"/>
    <property type="project" value="UniProtKB-UniRule"/>
</dbReference>
<dbReference type="InterPro" id="IPR002637">
    <property type="entry name" value="RdgB/HAM1"/>
</dbReference>
<dbReference type="InterPro" id="IPR029001">
    <property type="entry name" value="ITPase-like_fam"/>
</dbReference>
<sequence length="204" mass="22982">MFKNKIILATNNAHKVYECKNILTNYEVYAFSDIIQAFDIEENGASFKENALIKSRAVFNALDKDKQNDFIVLSDDSGICVEALDGKPGIYSARFSKSQTDKDNRKKLIDELQKKGIFESKAFYTAAIGISSKFGDFSSHGWMHGKVICEERGENGFGYDSLFIPDGFTKTLAQLEDHDKNLISHRFKALNLAQILIKVLSKAY</sequence>
<evidence type="ECO:0000256" key="11">
    <source>
        <dbReference type="RuleBase" id="RU003781"/>
    </source>
</evidence>
<dbReference type="EMBL" id="QPGR01000017">
    <property type="protein sequence ID" value="TBR79143.1"/>
    <property type="molecule type" value="Genomic_DNA"/>
</dbReference>
<dbReference type="GO" id="GO:0000166">
    <property type="term" value="F:nucleotide binding"/>
    <property type="evidence" value="ECO:0007669"/>
    <property type="project" value="UniProtKB-KW"/>
</dbReference>
<dbReference type="EC" id="3.6.1.66" evidence="10"/>
<dbReference type="GO" id="GO:0017111">
    <property type="term" value="F:ribonucleoside triphosphate phosphatase activity"/>
    <property type="evidence" value="ECO:0007669"/>
    <property type="project" value="InterPro"/>
</dbReference>
<evidence type="ECO:0000256" key="8">
    <source>
        <dbReference type="ARBA" id="ARBA00051875"/>
    </source>
</evidence>
<comment type="function">
    <text evidence="10">Pyrophosphatase that catalyzes the hydrolysis of nucleoside triphosphates to their monophosphate derivatives, with a high preference for the non-canonical purine nucleotides XTP (xanthosine triphosphate), dITP (deoxyinosine triphosphate) and ITP. Seems to function as a house-cleaning enzyme that removes non-canonical purine nucleotides from the nucleotide pool, thus preventing their incorporation into DNA/RNA and avoiding chromosomal lesions.</text>
</comment>
<evidence type="ECO:0000256" key="9">
    <source>
        <dbReference type="ARBA" id="ARBA00052017"/>
    </source>
</evidence>
<feature type="binding site" evidence="10">
    <location>
        <position position="76"/>
    </location>
    <ligand>
        <name>Mg(2+)</name>
        <dbReference type="ChEBI" id="CHEBI:18420"/>
    </ligand>
</feature>
<feature type="binding site" evidence="10">
    <location>
        <begin position="185"/>
        <end position="186"/>
    </location>
    <ligand>
        <name>substrate</name>
    </ligand>
</feature>
<comment type="subunit">
    <text evidence="2 10">Homodimer.</text>
</comment>
<comment type="similarity">
    <text evidence="1 10 11">Belongs to the HAM1 NTPase family.</text>
</comment>
<evidence type="ECO:0000256" key="7">
    <source>
        <dbReference type="ARBA" id="ARBA00023080"/>
    </source>
</evidence>
<dbReference type="AlphaFoldDB" id="A0A4Q9JTC8"/>
<evidence type="ECO:0000256" key="3">
    <source>
        <dbReference type="ARBA" id="ARBA00022723"/>
    </source>
</evidence>
<evidence type="ECO:0000256" key="2">
    <source>
        <dbReference type="ARBA" id="ARBA00011738"/>
    </source>
</evidence>
<name>A0A4Q9JTC8_9BACT</name>
<dbReference type="GO" id="GO:0009146">
    <property type="term" value="P:purine nucleoside triphosphate catabolic process"/>
    <property type="evidence" value="ECO:0007669"/>
    <property type="project" value="UniProtKB-UniRule"/>
</dbReference>
<keyword evidence="5 10" id="KW-0378">Hydrolase</keyword>
<dbReference type="Pfam" id="PF01725">
    <property type="entry name" value="Ham1p_like"/>
    <property type="match status" value="1"/>
</dbReference>
<keyword evidence="13" id="KW-1185">Reference proteome</keyword>
<feature type="active site" description="Proton acceptor" evidence="10">
    <location>
        <position position="76"/>
    </location>
</feature>
<keyword evidence="7 10" id="KW-0546">Nucleotide metabolism</keyword>
<accession>A0A4Q9JTC8</accession>
<dbReference type="GO" id="GO:0005829">
    <property type="term" value="C:cytosol"/>
    <property type="evidence" value="ECO:0007669"/>
    <property type="project" value="TreeGrafter"/>
</dbReference>
<dbReference type="CDD" id="cd00515">
    <property type="entry name" value="HAM1"/>
    <property type="match status" value="1"/>
</dbReference>
<evidence type="ECO:0000256" key="1">
    <source>
        <dbReference type="ARBA" id="ARBA00008023"/>
    </source>
</evidence>
<evidence type="ECO:0000256" key="6">
    <source>
        <dbReference type="ARBA" id="ARBA00022842"/>
    </source>
</evidence>
<organism evidence="12 13">
    <name type="scientific">Campylobacter novaezeelandiae</name>
    <dbReference type="NCBI Taxonomy" id="2267891"/>
    <lineage>
        <taxon>Bacteria</taxon>
        <taxon>Pseudomonadati</taxon>
        <taxon>Campylobacterota</taxon>
        <taxon>Epsilonproteobacteria</taxon>
        <taxon>Campylobacterales</taxon>
        <taxon>Campylobacteraceae</taxon>
        <taxon>Campylobacter</taxon>
    </lineage>
</organism>
<feature type="binding site" evidence="10">
    <location>
        <begin position="157"/>
        <end position="160"/>
    </location>
    <ligand>
        <name>substrate</name>
    </ligand>
</feature>
<evidence type="ECO:0000256" key="10">
    <source>
        <dbReference type="HAMAP-Rule" id="MF_01405"/>
    </source>
</evidence>
<comment type="catalytic activity">
    <reaction evidence="8 10">
        <text>dITP + H2O = dIMP + diphosphate + H(+)</text>
        <dbReference type="Rhea" id="RHEA:28342"/>
        <dbReference type="ChEBI" id="CHEBI:15377"/>
        <dbReference type="ChEBI" id="CHEBI:15378"/>
        <dbReference type="ChEBI" id="CHEBI:33019"/>
        <dbReference type="ChEBI" id="CHEBI:61194"/>
        <dbReference type="ChEBI" id="CHEBI:61382"/>
        <dbReference type="EC" id="3.6.1.66"/>
    </reaction>
</comment>
<feature type="binding site" evidence="10">
    <location>
        <position position="77"/>
    </location>
    <ligand>
        <name>substrate</name>
    </ligand>
</feature>
<dbReference type="GO" id="GO:0009117">
    <property type="term" value="P:nucleotide metabolic process"/>
    <property type="evidence" value="ECO:0007669"/>
    <property type="project" value="UniProtKB-KW"/>
</dbReference>
<dbReference type="RefSeq" id="WP_131186899.1">
    <property type="nucleotide sequence ID" value="NZ_QPGR01000017.1"/>
</dbReference>
<comment type="catalytic activity">
    <reaction evidence="10">
        <text>ITP + H2O = IMP + diphosphate + H(+)</text>
        <dbReference type="Rhea" id="RHEA:29399"/>
        <dbReference type="ChEBI" id="CHEBI:15377"/>
        <dbReference type="ChEBI" id="CHEBI:15378"/>
        <dbReference type="ChEBI" id="CHEBI:33019"/>
        <dbReference type="ChEBI" id="CHEBI:58053"/>
        <dbReference type="ChEBI" id="CHEBI:61402"/>
        <dbReference type="EC" id="3.6.1.66"/>
    </reaction>
</comment>
<gene>
    <name evidence="12" type="primary">rdgB</name>
    <name evidence="12" type="ORF">DU473_07445</name>
</gene>
<feature type="binding site" evidence="10">
    <location>
        <begin position="10"/>
        <end position="15"/>
    </location>
    <ligand>
        <name>substrate</name>
    </ligand>
</feature>
<dbReference type="GO" id="GO:0046872">
    <property type="term" value="F:metal ion binding"/>
    <property type="evidence" value="ECO:0007669"/>
    <property type="project" value="UniProtKB-KW"/>
</dbReference>
<evidence type="ECO:0000256" key="5">
    <source>
        <dbReference type="ARBA" id="ARBA00022801"/>
    </source>
</evidence>
<dbReference type="Proteomes" id="UP000292583">
    <property type="component" value="Unassembled WGS sequence"/>
</dbReference>
<keyword evidence="3 10" id="KW-0479">Metal-binding</keyword>
<evidence type="ECO:0000313" key="12">
    <source>
        <dbReference type="EMBL" id="TBR79143.1"/>
    </source>
</evidence>
<comment type="cofactor">
    <cofactor evidence="10">
        <name>Mg(2+)</name>
        <dbReference type="ChEBI" id="CHEBI:18420"/>
    </cofactor>
    <text evidence="10">Binds 1 Mg(2+) ion per subunit.</text>
</comment>
<dbReference type="Gene3D" id="3.90.950.10">
    <property type="match status" value="1"/>
</dbReference>
<dbReference type="OrthoDB" id="9807456at2"/>
<keyword evidence="6 10" id="KW-0460">Magnesium</keyword>
<dbReference type="FunFam" id="3.90.950.10:FF:000001">
    <property type="entry name" value="dITP/XTP pyrophosphatase"/>
    <property type="match status" value="1"/>
</dbReference>
<dbReference type="PANTHER" id="PTHR11067:SF9">
    <property type="entry name" value="INOSINE TRIPHOSPHATE PYROPHOSPHATASE"/>
    <property type="match status" value="1"/>
</dbReference>